<evidence type="ECO:0000313" key="2">
    <source>
        <dbReference type="Proteomes" id="UP000022910"/>
    </source>
</evidence>
<comment type="caution">
    <text evidence="1">The sequence shown here is derived from an EMBL/GenBank/DDBJ whole genome shotgun (WGS) entry which is preliminary data.</text>
</comment>
<keyword evidence="2" id="KW-1185">Reference proteome</keyword>
<evidence type="ECO:0000313" key="1">
    <source>
        <dbReference type="EMBL" id="EXX55562.1"/>
    </source>
</evidence>
<accession>A0A015IEI3</accession>
<gene>
    <name evidence="1" type="ORF">RirG_224370</name>
</gene>
<proteinExistence type="predicted"/>
<protein>
    <submittedName>
        <fullName evidence="1">Uncharacterized protein</fullName>
    </submittedName>
</protein>
<name>A0A015IEI3_RHIIW</name>
<dbReference type="AlphaFoldDB" id="A0A015IEI3"/>
<organism evidence="1 2">
    <name type="scientific">Rhizophagus irregularis (strain DAOM 197198w)</name>
    <name type="common">Glomus intraradices</name>
    <dbReference type="NCBI Taxonomy" id="1432141"/>
    <lineage>
        <taxon>Eukaryota</taxon>
        <taxon>Fungi</taxon>
        <taxon>Fungi incertae sedis</taxon>
        <taxon>Mucoromycota</taxon>
        <taxon>Glomeromycotina</taxon>
        <taxon>Glomeromycetes</taxon>
        <taxon>Glomerales</taxon>
        <taxon>Glomeraceae</taxon>
        <taxon>Rhizophagus</taxon>
    </lineage>
</organism>
<dbReference type="OrthoDB" id="2315924at2759"/>
<dbReference type="EMBL" id="JEMT01028131">
    <property type="protein sequence ID" value="EXX55562.1"/>
    <property type="molecule type" value="Genomic_DNA"/>
</dbReference>
<sequence>MNMNAAAAMQPITQSSIQMNERKFFHYAPNYDKFYLITCHLILQGSDSFDDYNYDHGFFYNIINPTANYYVTCKIFSHSLIVNILNKKIHGLDIDTNNAERKELLTLNQKLDLEQDLKQILPFHLTQNHIPNRDMTDRNLNSSYGYNTQTISITDSQTSFDNNFSQQTGVGYYTNDVTNSRQQVNFNNIPQHIPKISGCSGNTNSFGGNIGNNVMTMQANLITDSQNNGFAFSSSTSAAPQNSAYHITNSPQPNDFNNIIIPQQITDREMRLNPYRNTSSFHGNIVNNTFTMQSASTTDINRQDVNRTRDSTYIQKQVDINDNYGDTDSHNRNIGNNVMTTQANGLTYDHPDINDIHHQVTQQQQQVDANNNYRDTDSHNRNTGNNVTTTQANGLTYDHPDLNDIHPQVTQPQQVDINNNYGNTGNNVATTQANDMICDHQYINDINQVTQQ</sequence>
<reference evidence="1 2" key="1">
    <citation type="submission" date="2014-02" db="EMBL/GenBank/DDBJ databases">
        <title>Single nucleus genome sequencing reveals high similarity among nuclei of an endomycorrhizal fungus.</title>
        <authorList>
            <person name="Lin K."/>
            <person name="Geurts R."/>
            <person name="Zhang Z."/>
            <person name="Limpens E."/>
            <person name="Saunders D.G."/>
            <person name="Mu D."/>
            <person name="Pang E."/>
            <person name="Cao H."/>
            <person name="Cha H."/>
            <person name="Lin T."/>
            <person name="Zhou Q."/>
            <person name="Shang Y."/>
            <person name="Li Y."/>
            <person name="Ivanov S."/>
            <person name="Sharma T."/>
            <person name="Velzen R.V."/>
            <person name="Ruijter N.D."/>
            <person name="Aanen D.K."/>
            <person name="Win J."/>
            <person name="Kamoun S."/>
            <person name="Bisseling T."/>
            <person name="Huang S."/>
        </authorList>
    </citation>
    <scope>NUCLEOTIDE SEQUENCE [LARGE SCALE GENOMIC DNA]</scope>
    <source>
        <strain evidence="2">DAOM197198w</strain>
    </source>
</reference>
<dbReference type="Proteomes" id="UP000022910">
    <property type="component" value="Unassembled WGS sequence"/>
</dbReference>
<dbReference type="HOGENOM" id="CLU_060165_0_0_1"/>